<dbReference type="EMBL" id="CP005996">
    <property type="protein sequence ID" value="AGS38788.1"/>
    <property type="molecule type" value="Genomic_DNA"/>
</dbReference>
<name>S5TUU3_9GAMM</name>
<reference evidence="2" key="2">
    <citation type="journal article" date="2016" name="Environ. Microbiol. Rep.">
        <title>Analysis of defence systems and a conjugative IncP-1 plasmid in the marine polyaromatic hydrocarbons-degrading bacterium Cycloclasticus sp. 78-ME.</title>
        <authorList>
            <person name="Yakimov M.M."/>
            <person name="Crisafi F."/>
            <person name="Messina E."/>
            <person name="Smedile F."/>
            <person name="Lopatina A."/>
            <person name="Denaro R."/>
            <person name="Pieper D.H."/>
            <person name="Golyshin P.N."/>
            <person name="Giuliano L."/>
        </authorList>
    </citation>
    <scope>NUCLEOTIDE SEQUENCE [LARGE SCALE GENOMIC DNA]</scope>
    <source>
        <strain evidence="2">78-ME</strain>
    </source>
</reference>
<dbReference type="Gene3D" id="3.40.50.300">
    <property type="entry name" value="P-loop containing nucleotide triphosphate hydrolases"/>
    <property type="match status" value="1"/>
</dbReference>
<dbReference type="PATRIC" id="fig|1198232.3.peg.456"/>
<dbReference type="eggNOG" id="ENOG5032XXC">
    <property type="taxonomic scope" value="Bacteria"/>
</dbReference>
<sequence>MSAKSLTKFVILTRGRTGSTAIVDETNQHQDISCKQEVFVSLRVTPLYALYQKYGTSFEEYGFNEEWFPIFALWLKQFKKSRLLSKVNFLKKIYNPLNIRRVNRYLDELENHGVNLGCEVLGFKLLEHQVAEIPGFIALLKQRNYKVIYLERKNVVRQVLSGVIANKRKKFNAKNYQSDGQLYELDLNNFKSLIEGELHAIRSQKKMVEGNGFDSLLINYEDFLNNRPEFFKEIFEFLGVDNVLPEGSDFSIMIPNVKDVVKNYDEFYACIEGMGMREYIES</sequence>
<accession>S5TUU3</accession>
<gene>
    <name evidence="1" type="ORF">CYCME_0447</name>
</gene>
<dbReference type="SUPFAM" id="SSF52540">
    <property type="entry name" value="P-loop containing nucleoside triphosphate hydrolases"/>
    <property type="match status" value="1"/>
</dbReference>
<evidence type="ECO:0000313" key="2">
    <source>
        <dbReference type="Proteomes" id="UP000015380"/>
    </source>
</evidence>
<evidence type="ECO:0008006" key="3">
    <source>
        <dbReference type="Google" id="ProtNLM"/>
    </source>
</evidence>
<evidence type="ECO:0000313" key="1">
    <source>
        <dbReference type="EMBL" id="AGS38788.1"/>
    </source>
</evidence>
<dbReference type="RefSeq" id="WP_020932005.1">
    <property type="nucleotide sequence ID" value="NC_021917.1"/>
</dbReference>
<dbReference type="AlphaFoldDB" id="S5TUU3"/>
<keyword evidence="2" id="KW-1185">Reference proteome</keyword>
<protein>
    <recommendedName>
        <fullName evidence="3">Sulfotransferase</fullName>
    </recommendedName>
</protein>
<dbReference type="Proteomes" id="UP000015380">
    <property type="component" value="Chromosome"/>
</dbReference>
<organism evidence="1 2">
    <name type="scientific">Cycloclasticus zancles 78-ME</name>
    <dbReference type="NCBI Taxonomy" id="1198232"/>
    <lineage>
        <taxon>Bacteria</taxon>
        <taxon>Pseudomonadati</taxon>
        <taxon>Pseudomonadota</taxon>
        <taxon>Gammaproteobacteria</taxon>
        <taxon>Thiotrichales</taxon>
        <taxon>Piscirickettsiaceae</taxon>
        <taxon>Cycloclasticus</taxon>
    </lineage>
</organism>
<reference evidence="1 2" key="1">
    <citation type="submission" date="2013-05" db="EMBL/GenBank/DDBJ databases">
        <title>Between feast and famine: a lifestyle of most important marine PAH-degrading bacterium Cycloclasticus sp. 7ME.</title>
        <authorList>
            <person name="Yakimov M.M."/>
            <person name="Messina E."/>
            <person name="Genovese M."/>
            <person name="Denaro R."/>
            <person name="Crisafi F."/>
            <person name="Russo D."/>
            <person name="Cappello S."/>
            <person name="Santisi S."/>
            <person name="Smedile F."/>
            <person name="Golyshina O.V."/>
            <person name="Tran H."/>
            <person name="Pieper D.H."/>
            <person name="Golyshin P.N."/>
            <person name="Giuliano L."/>
        </authorList>
    </citation>
    <scope>NUCLEOTIDE SEQUENCE [LARGE SCALE GENOMIC DNA]</scope>
    <source>
        <strain evidence="1 2">78-ME</strain>
    </source>
</reference>
<dbReference type="KEGG" id="cza:CYCME_0447"/>
<dbReference type="InterPro" id="IPR027417">
    <property type="entry name" value="P-loop_NTPase"/>
</dbReference>
<dbReference type="HOGENOM" id="CLU_1060619_0_0_6"/>
<proteinExistence type="predicted"/>